<evidence type="ECO:0000256" key="6">
    <source>
        <dbReference type="ARBA" id="ARBA00022918"/>
    </source>
</evidence>
<keyword evidence="6 8" id="KW-0695">RNA-directed DNA polymerase</keyword>
<proteinExistence type="predicted"/>
<evidence type="ECO:0000256" key="2">
    <source>
        <dbReference type="ARBA" id="ARBA00022695"/>
    </source>
</evidence>
<comment type="caution">
    <text evidence="8">The sequence shown here is derived from an EMBL/GenBank/DDBJ whole genome shotgun (WGS) entry which is preliminary data.</text>
</comment>
<reference evidence="8" key="1">
    <citation type="journal article" date="2019" name="Sci. Rep.">
        <title>Draft genome of Tanacetum cinerariifolium, the natural source of mosquito coil.</title>
        <authorList>
            <person name="Yamashiro T."/>
            <person name="Shiraishi A."/>
            <person name="Satake H."/>
            <person name="Nakayama K."/>
        </authorList>
    </citation>
    <scope>NUCLEOTIDE SEQUENCE</scope>
</reference>
<dbReference type="EMBL" id="BKCJ011353989">
    <property type="protein sequence ID" value="GFD24634.1"/>
    <property type="molecule type" value="Genomic_DNA"/>
</dbReference>
<name>A0A699UXK5_TANCI</name>
<evidence type="ECO:0000256" key="3">
    <source>
        <dbReference type="ARBA" id="ARBA00022722"/>
    </source>
</evidence>
<dbReference type="GO" id="GO:0004519">
    <property type="term" value="F:endonuclease activity"/>
    <property type="evidence" value="ECO:0007669"/>
    <property type="project" value="UniProtKB-KW"/>
</dbReference>
<dbReference type="PANTHER" id="PTHR48475:SF2">
    <property type="entry name" value="RIBONUCLEASE H"/>
    <property type="match status" value="1"/>
</dbReference>
<dbReference type="GO" id="GO:0003964">
    <property type="term" value="F:RNA-directed DNA polymerase activity"/>
    <property type="evidence" value="ECO:0007669"/>
    <property type="project" value="UniProtKB-KW"/>
</dbReference>
<dbReference type="AlphaFoldDB" id="A0A699UXK5"/>
<keyword evidence="1" id="KW-0808">Transferase</keyword>
<gene>
    <name evidence="8" type="ORF">Tci_896603</name>
</gene>
<sequence>MSRIAGPETKLYSDGKASLSLVFAAKRLRRYFQAHPIAVITDQPINQIMSRPDVAGRLHKWSVILGEHNITYRPRTSVKGQILADFLTEMPDENPPAAPVAETQQESWTLFTDGSSCVDGSSAGLILASPEGTEFTYALRFQFAASYNEDEYEALLAGPWIAAQM</sequence>
<evidence type="ECO:0000256" key="1">
    <source>
        <dbReference type="ARBA" id="ARBA00022679"/>
    </source>
</evidence>
<dbReference type="Pfam" id="PF17917">
    <property type="entry name" value="RT_RNaseH"/>
    <property type="match status" value="1"/>
</dbReference>
<keyword evidence="5" id="KW-0378">Hydrolase</keyword>
<evidence type="ECO:0000259" key="7">
    <source>
        <dbReference type="Pfam" id="PF17917"/>
    </source>
</evidence>
<feature type="domain" description="Reverse transcriptase RNase H-like" evidence="7">
    <location>
        <begin position="14"/>
        <end position="67"/>
    </location>
</feature>
<organism evidence="8">
    <name type="scientific">Tanacetum cinerariifolium</name>
    <name type="common">Dalmatian daisy</name>
    <name type="synonym">Chrysanthemum cinerariifolium</name>
    <dbReference type="NCBI Taxonomy" id="118510"/>
    <lineage>
        <taxon>Eukaryota</taxon>
        <taxon>Viridiplantae</taxon>
        <taxon>Streptophyta</taxon>
        <taxon>Embryophyta</taxon>
        <taxon>Tracheophyta</taxon>
        <taxon>Spermatophyta</taxon>
        <taxon>Magnoliopsida</taxon>
        <taxon>eudicotyledons</taxon>
        <taxon>Gunneridae</taxon>
        <taxon>Pentapetalae</taxon>
        <taxon>asterids</taxon>
        <taxon>campanulids</taxon>
        <taxon>Asterales</taxon>
        <taxon>Asteraceae</taxon>
        <taxon>Asteroideae</taxon>
        <taxon>Anthemideae</taxon>
        <taxon>Anthemidinae</taxon>
        <taxon>Tanacetum</taxon>
    </lineage>
</organism>
<keyword evidence="4" id="KW-0255">Endonuclease</keyword>
<dbReference type="GO" id="GO:0016787">
    <property type="term" value="F:hydrolase activity"/>
    <property type="evidence" value="ECO:0007669"/>
    <property type="project" value="UniProtKB-KW"/>
</dbReference>
<protein>
    <submittedName>
        <fullName evidence="8">Reverse transcriptase domain-containing protein</fullName>
    </submittedName>
</protein>
<keyword evidence="2" id="KW-0548">Nucleotidyltransferase</keyword>
<accession>A0A699UXK5</accession>
<evidence type="ECO:0000313" key="8">
    <source>
        <dbReference type="EMBL" id="GFD24634.1"/>
    </source>
</evidence>
<dbReference type="InterPro" id="IPR041373">
    <property type="entry name" value="RT_RNaseH"/>
</dbReference>
<evidence type="ECO:0000256" key="4">
    <source>
        <dbReference type="ARBA" id="ARBA00022759"/>
    </source>
</evidence>
<evidence type="ECO:0000256" key="5">
    <source>
        <dbReference type="ARBA" id="ARBA00022801"/>
    </source>
</evidence>
<dbReference type="PANTHER" id="PTHR48475">
    <property type="entry name" value="RIBONUCLEASE H"/>
    <property type="match status" value="1"/>
</dbReference>
<keyword evidence="3" id="KW-0540">Nuclease</keyword>